<sequence length="255" mass="30293">MELPIELWQIILDYSYFIEQINLTMVCKYFNNNLKIFDFLCNNTYSFSWSYDYDKINEKVTNDILKKYPYIKFLDISFMENVTDEGIKHLKLHTLRTNDNITDDGIKHMNLYELCSNRNITDEGIKYMTNMEDLNIASENVTDKGIENMTNLKYLDEHWSGITDEGLKNIKLLHLHIKSNNITSKGLLHMKDSLKGMYIEYCKKFYAEDILQLKLDYLEVNADDMFVDNVLEHPNMRTYLDNLKEFVCEADWGRN</sequence>
<gene>
    <name evidence="1" type="ORF">Klosneuvirus_4_127</name>
</gene>
<evidence type="ECO:0000313" key="1">
    <source>
        <dbReference type="EMBL" id="ARF12312.1"/>
    </source>
</evidence>
<name>A0A1V0SKR7_9VIRU</name>
<dbReference type="GO" id="GO:0019005">
    <property type="term" value="C:SCF ubiquitin ligase complex"/>
    <property type="evidence" value="ECO:0007669"/>
    <property type="project" value="TreeGrafter"/>
</dbReference>
<dbReference type="Pfam" id="PF13516">
    <property type="entry name" value="LRR_6"/>
    <property type="match status" value="1"/>
</dbReference>
<dbReference type="GO" id="GO:0031146">
    <property type="term" value="P:SCF-dependent proteasomal ubiquitin-dependent protein catabolic process"/>
    <property type="evidence" value="ECO:0007669"/>
    <property type="project" value="TreeGrafter"/>
</dbReference>
<dbReference type="EMBL" id="KY684111">
    <property type="protein sequence ID" value="ARF12312.1"/>
    <property type="molecule type" value="Genomic_DNA"/>
</dbReference>
<dbReference type="PANTHER" id="PTHR13318">
    <property type="entry name" value="PARTNER OF PAIRED, ISOFORM B-RELATED"/>
    <property type="match status" value="1"/>
</dbReference>
<dbReference type="InterPro" id="IPR001611">
    <property type="entry name" value="Leu-rich_rpt"/>
</dbReference>
<dbReference type="Gene3D" id="3.80.10.10">
    <property type="entry name" value="Ribonuclease Inhibitor"/>
    <property type="match status" value="1"/>
</dbReference>
<reference evidence="1" key="1">
    <citation type="journal article" date="2017" name="Science">
        <title>Giant viruses with an expanded complement of translation system components.</title>
        <authorList>
            <person name="Schulz F."/>
            <person name="Yutin N."/>
            <person name="Ivanova N.N."/>
            <person name="Ortega D.R."/>
            <person name="Lee T.K."/>
            <person name="Vierheilig J."/>
            <person name="Daims H."/>
            <person name="Horn M."/>
            <person name="Wagner M."/>
            <person name="Jensen G.J."/>
            <person name="Kyrpides N.C."/>
            <person name="Koonin E.V."/>
            <person name="Woyke T."/>
        </authorList>
    </citation>
    <scope>NUCLEOTIDE SEQUENCE</scope>
    <source>
        <strain evidence="1">KNV1</strain>
    </source>
</reference>
<dbReference type="InterPro" id="IPR032675">
    <property type="entry name" value="LRR_dom_sf"/>
</dbReference>
<organism evidence="1">
    <name type="scientific">Klosneuvirus KNV1</name>
    <dbReference type="NCBI Taxonomy" id="1977640"/>
    <lineage>
        <taxon>Viruses</taxon>
        <taxon>Varidnaviria</taxon>
        <taxon>Bamfordvirae</taxon>
        <taxon>Nucleocytoviricota</taxon>
        <taxon>Megaviricetes</taxon>
        <taxon>Imitervirales</taxon>
        <taxon>Mimiviridae</taxon>
        <taxon>Klosneuvirinae</taxon>
        <taxon>Klosneuvirus</taxon>
    </lineage>
</organism>
<protein>
    <recommendedName>
        <fullName evidence="2">F-box domain-containing protein</fullName>
    </recommendedName>
</protein>
<evidence type="ECO:0008006" key="2">
    <source>
        <dbReference type="Google" id="ProtNLM"/>
    </source>
</evidence>
<proteinExistence type="predicted"/>
<dbReference type="SUPFAM" id="SSF52047">
    <property type="entry name" value="RNI-like"/>
    <property type="match status" value="1"/>
</dbReference>
<accession>A0A1V0SKR7</accession>